<protein>
    <recommendedName>
        <fullName evidence="2">Protein kinase domain-containing protein</fullName>
    </recommendedName>
</protein>
<accession>A0A0F9W9A1</accession>
<dbReference type="EMBL" id="LAZR01000322">
    <property type="protein sequence ID" value="KKN74658.1"/>
    <property type="molecule type" value="Genomic_DNA"/>
</dbReference>
<evidence type="ECO:0000313" key="1">
    <source>
        <dbReference type="EMBL" id="KKN74658.1"/>
    </source>
</evidence>
<reference evidence="1" key="1">
    <citation type="journal article" date="2015" name="Nature">
        <title>Complex archaea that bridge the gap between prokaryotes and eukaryotes.</title>
        <authorList>
            <person name="Spang A."/>
            <person name="Saw J.H."/>
            <person name="Jorgensen S.L."/>
            <person name="Zaremba-Niedzwiedzka K."/>
            <person name="Martijn J."/>
            <person name="Lind A.E."/>
            <person name="van Eijk R."/>
            <person name="Schleper C."/>
            <person name="Guy L."/>
            <person name="Ettema T.J."/>
        </authorList>
    </citation>
    <scope>NUCLEOTIDE SEQUENCE</scope>
</reference>
<gene>
    <name evidence="1" type="ORF">LCGC14_0388600</name>
</gene>
<evidence type="ECO:0008006" key="2">
    <source>
        <dbReference type="Google" id="ProtNLM"/>
    </source>
</evidence>
<dbReference type="InterPro" id="IPR011009">
    <property type="entry name" value="Kinase-like_dom_sf"/>
</dbReference>
<sequence length="155" mass="18170">MQLDKGMVSHTYLENGIVSKQYLVPFHKYTPRNIKAHWDNEIKALKLLRGKKHFPQLISVDYANRIIYMSYCGDPLRKENLPEDWKKQCTYIEKTLCNLYIYPQDFIGKDANLTPPHNKNIHVKDGIIYLIDFGIWSTKHTEGFNTITDIVKQLA</sequence>
<dbReference type="SUPFAM" id="SSF56112">
    <property type="entry name" value="Protein kinase-like (PK-like)"/>
    <property type="match status" value="1"/>
</dbReference>
<proteinExistence type="predicted"/>
<comment type="caution">
    <text evidence="1">The sequence shown here is derived from an EMBL/GenBank/DDBJ whole genome shotgun (WGS) entry which is preliminary data.</text>
</comment>
<name>A0A0F9W9A1_9ZZZZ</name>
<organism evidence="1">
    <name type="scientific">marine sediment metagenome</name>
    <dbReference type="NCBI Taxonomy" id="412755"/>
    <lineage>
        <taxon>unclassified sequences</taxon>
        <taxon>metagenomes</taxon>
        <taxon>ecological metagenomes</taxon>
    </lineage>
</organism>
<dbReference type="AlphaFoldDB" id="A0A0F9W9A1"/>